<organism evidence="1 2">
    <name type="scientific">Phyllostomus discolor</name>
    <name type="common">pale spear-nosed bat</name>
    <dbReference type="NCBI Taxonomy" id="89673"/>
    <lineage>
        <taxon>Eukaryota</taxon>
        <taxon>Metazoa</taxon>
        <taxon>Chordata</taxon>
        <taxon>Craniata</taxon>
        <taxon>Vertebrata</taxon>
        <taxon>Euteleostomi</taxon>
        <taxon>Mammalia</taxon>
        <taxon>Eutheria</taxon>
        <taxon>Laurasiatheria</taxon>
        <taxon>Chiroptera</taxon>
        <taxon>Yangochiroptera</taxon>
        <taxon>Phyllostomidae</taxon>
        <taxon>Phyllostominae</taxon>
        <taxon>Phyllostomus</taxon>
    </lineage>
</organism>
<gene>
    <name evidence="1" type="ORF">HJG60_010847</name>
</gene>
<comment type="caution">
    <text evidence="1">The sequence shown here is derived from an EMBL/GenBank/DDBJ whole genome shotgun (WGS) entry which is preliminary data.</text>
</comment>
<protein>
    <submittedName>
        <fullName evidence="1">Uncharacterized protein</fullName>
    </submittedName>
</protein>
<dbReference type="AlphaFoldDB" id="A0A834A6T9"/>
<name>A0A834A6T9_9CHIR</name>
<evidence type="ECO:0000313" key="1">
    <source>
        <dbReference type="EMBL" id="KAF6109587.1"/>
    </source>
</evidence>
<dbReference type="EMBL" id="JABVXQ010000005">
    <property type="protein sequence ID" value="KAF6109587.1"/>
    <property type="molecule type" value="Genomic_DNA"/>
</dbReference>
<proteinExistence type="predicted"/>
<dbReference type="Proteomes" id="UP000664940">
    <property type="component" value="Unassembled WGS sequence"/>
</dbReference>
<reference evidence="1 2" key="1">
    <citation type="journal article" date="2020" name="Nature">
        <title>Six reference-quality genomes reveal evolution of bat adaptations.</title>
        <authorList>
            <person name="Jebb D."/>
            <person name="Huang Z."/>
            <person name="Pippel M."/>
            <person name="Hughes G.M."/>
            <person name="Lavrichenko K."/>
            <person name="Devanna P."/>
            <person name="Winkler S."/>
            <person name="Jermiin L.S."/>
            <person name="Skirmuntt E.C."/>
            <person name="Katzourakis A."/>
            <person name="Burkitt-Gray L."/>
            <person name="Ray D.A."/>
            <person name="Sullivan K.A.M."/>
            <person name="Roscito J.G."/>
            <person name="Kirilenko B.M."/>
            <person name="Davalos L.M."/>
            <person name="Corthals A.P."/>
            <person name="Power M.L."/>
            <person name="Jones G."/>
            <person name="Ransome R.D."/>
            <person name="Dechmann D.K.N."/>
            <person name="Locatelli A.G."/>
            <person name="Puechmaille S.J."/>
            <person name="Fedrigo O."/>
            <person name="Jarvis E.D."/>
            <person name="Hiller M."/>
            <person name="Vernes S.C."/>
            <person name="Myers E.W."/>
            <person name="Teeling E.C."/>
        </authorList>
    </citation>
    <scope>NUCLEOTIDE SEQUENCE [LARGE SCALE GENOMIC DNA]</scope>
    <source>
        <strain evidence="1">Bat1K_MPI-CBG_1</strain>
    </source>
</reference>
<sequence length="134" mass="15225">MASKDVHFITPRIIGECKTSHGRRDFADVIKFRILRWEDYPGLSGERVREGETEGEKYQCVLASRTPPAGDLACNPGVCPDWELNTDALLHGLALNQLSHISQGDHSILFIMLALTYSSQLIFRWKHFLKFPII</sequence>
<accession>A0A834A6T9</accession>
<evidence type="ECO:0000313" key="2">
    <source>
        <dbReference type="Proteomes" id="UP000664940"/>
    </source>
</evidence>